<evidence type="ECO:0000256" key="2">
    <source>
        <dbReference type="SAM" id="MobiDB-lite"/>
    </source>
</evidence>
<dbReference type="InterPro" id="IPR058678">
    <property type="entry name" value="ARM_PUB"/>
</dbReference>
<dbReference type="InterPro" id="IPR016024">
    <property type="entry name" value="ARM-type_fold"/>
</dbReference>
<protein>
    <recommendedName>
        <fullName evidence="3">U-box domain-containing protein</fullName>
    </recommendedName>
</protein>
<dbReference type="Pfam" id="PF25598">
    <property type="entry name" value="ARM_PUB"/>
    <property type="match status" value="1"/>
</dbReference>
<dbReference type="PANTHER" id="PTHR23315:SF275">
    <property type="entry name" value="U-BOX DOMAIN-CONTAINING PROTEIN 13"/>
    <property type="match status" value="1"/>
</dbReference>
<evidence type="ECO:0000259" key="3">
    <source>
        <dbReference type="Pfam" id="PF25598"/>
    </source>
</evidence>
<evidence type="ECO:0000313" key="4">
    <source>
        <dbReference type="EMBL" id="MBW83886.1"/>
    </source>
</evidence>
<sequence>MQLLTEPGGGMVDEALAILAILASHPEGKAAIKAAEAVPILVEVIGNGSPRNKENAAAVLVHLCSGDQKYLAEAHELGAMEPLADLAQNGTERGKRKAQHLLERMSRLMEQQKQGQAQTEAQSQTQPQHPEPSSMVANVTDFFV</sequence>
<accession>A0A2P2IRR4</accession>
<feature type="domain" description="U-box" evidence="3">
    <location>
        <begin position="11"/>
        <end position="112"/>
    </location>
</feature>
<dbReference type="SUPFAM" id="SSF48371">
    <property type="entry name" value="ARM repeat"/>
    <property type="match status" value="1"/>
</dbReference>
<dbReference type="InterPro" id="IPR011989">
    <property type="entry name" value="ARM-like"/>
</dbReference>
<proteinExistence type="predicted"/>
<reference evidence="4" key="1">
    <citation type="submission" date="2018-02" db="EMBL/GenBank/DDBJ databases">
        <title>Rhizophora mucronata_Transcriptome.</title>
        <authorList>
            <person name="Meera S.P."/>
            <person name="Sreeshan A."/>
            <person name="Augustine A."/>
        </authorList>
    </citation>
    <scope>NUCLEOTIDE SEQUENCE</scope>
    <source>
        <tissue evidence="4">Leaf</tissue>
    </source>
</reference>
<keyword evidence="1" id="KW-0833">Ubl conjugation pathway</keyword>
<dbReference type="PANTHER" id="PTHR23315">
    <property type="entry name" value="U BOX DOMAIN-CONTAINING"/>
    <property type="match status" value="1"/>
</dbReference>
<dbReference type="FunFam" id="1.25.10.10:FF:000690">
    <property type="entry name" value="RING-type E3 ubiquitin transferase"/>
    <property type="match status" value="1"/>
</dbReference>
<dbReference type="Gene3D" id="1.25.10.10">
    <property type="entry name" value="Leucine-rich Repeat Variant"/>
    <property type="match status" value="1"/>
</dbReference>
<dbReference type="EMBL" id="GGEC01003403">
    <property type="protein sequence ID" value="MBW83886.1"/>
    <property type="molecule type" value="Transcribed_RNA"/>
</dbReference>
<evidence type="ECO:0000256" key="1">
    <source>
        <dbReference type="ARBA" id="ARBA00022786"/>
    </source>
</evidence>
<organism evidence="4">
    <name type="scientific">Rhizophora mucronata</name>
    <name type="common">Asiatic mangrove</name>
    <dbReference type="NCBI Taxonomy" id="61149"/>
    <lineage>
        <taxon>Eukaryota</taxon>
        <taxon>Viridiplantae</taxon>
        <taxon>Streptophyta</taxon>
        <taxon>Embryophyta</taxon>
        <taxon>Tracheophyta</taxon>
        <taxon>Spermatophyta</taxon>
        <taxon>Magnoliopsida</taxon>
        <taxon>eudicotyledons</taxon>
        <taxon>Gunneridae</taxon>
        <taxon>Pentapetalae</taxon>
        <taxon>rosids</taxon>
        <taxon>fabids</taxon>
        <taxon>Malpighiales</taxon>
        <taxon>Rhizophoraceae</taxon>
        <taxon>Rhizophora</taxon>
    </lineage>
</organism>
<dbReference type="AlphaFoldDB" id="A0A2P2IRR4"/>
<feature type="compositionally biased region" description="Low complexity" evidence="2">
    <location>
        <begin position="111"/>
        <end position="128"/>
    </location>
</feature>
<name>A0A2P2IRR4_RHIMU</name>
<feature type="region of interest" description="Disordered" evidence="2">
    <location>
        <begin position="104"/>
        <end position="144"/>
    </location>
</feature>